<dbReference type="Pfam" id="PF01926">
    <property type="entry name" value="MMR_HSR1"/>
    <property type="match status" value="1"/>
</dbReference>
<evidence type="ECO:0000313" key="4">
    <source>
        <dbReference type="Proteomes" id="UP000800094"/>
    </source>
</evidence>
<evidence type="ECO:0000259" key="2">
    <source>
        <dbReference type="Pfam" id="PF01926"/>
    </source>
</evidence>
<accession>A0A6A6I7L1</accession>
<dbReference type="GeneID" id="54589493"/>
<dbReference type="AlphaFoldDB" id="A0A6A6I7L1"/>
<organism evidence="3 4">
    <name type="scientific">Trematosphaeria pertusa</name>
    <dbReference type="NCBI Taxonomy" id="390896"/>
    <lineage>
        <taxon>Eukaryota</taxon>
        <taxon>Fungi</taxon>
        <taxon>Dikarya</taxon>
        <taxon>Ascomycota</taxon>
        <taxon>Pezizomycotina</taxon>
        <taxon>Dothideomycetes</taxon>
        <taxon>Pleosporomycetidae</taxon>
        <taxon>Pleosporales</taxon>
        <taxon>Massarineae</taxon>
        <taxon>Trematosphaeriaceae</taxon>
        <taxon>Trematosphaeria</taxon>
    </lineage>
</organism>
<proteinExistence type="predicted"/>
<dbReference type="RefSeq" id="XP_033681291.1">
    <property type="nucleotide sequence ID" value="XM_033836163.1"/>
</dbReference>
<feature type="region of interest" description="Disordered" evidence="1">
    <location>
        <begin position="1"/>
        <end position="23"/>
    </location>
</feature>
<dbReference type="GO" id="GO:0005525">
    <property type="term" value="F:GTP binding"/>
    <property type="evidence" value="ECO:0007669"/>
    <property type="project" value="InterPro"/>
</dbReference>
<protein>
    <recommendedName>
        <fullName evidence="2">G domain-containing protein</fullName>
    </recommendedName>
</protein>
<evidence type="ECO:0000256" key="1">
    <source>
        <dbReference type="SAM" id="MobiDB-lite"/>
    </source>
</evidence>
<feature type="domain" description="G" evidence="2">
    <location>
        <begin position="36"/>
        <end position="98"/>
    </location>
</feature>
<sequence length="583" mass="66573">MSMSFLGINQPNGTRMATSRQRFRGSHDLRSTDVFIAVIGVTGSGKSSFISKCSRKPVRIGHTLEPCTSTVDVYAYDTPTNSTVYLIDTPGFDGTKRSDSDVLEEIAGYLNSSFKVRISLHGIIYLHRINDIRMHGSARRNLLLFNQLCGQDAFKKVLLVTTMWDKVAFEEGIKRENELIRTPEFWGRMLDKGSSTHRYYNAEASARDIVHRLVKHSEPVATNFLRQPPDEGRTVEQALAWRGIQREMNRQSEEWDNKFRQLAERMEDALQLERHEVEIWTFEGRDNYARKSTLTVRKVKKLQEQRSALRNGIRRVETQQKQLEPGKGRLKQQVQEARPSYPRWWVSLCGRSYFCLSPKDIAGTSLSNSDRLRDSPYLFSRSFGLDFHGEAVTISRYSDCSWGKQRTERLGYGDKLMIMSRMYANLDKHYPDLYADIRSHGLANLEFCILGPNQTYYARWPNGHCSWRASGSASAALCMNNGYKVFALAFGRGGSCVISYGSGSGEGPLSMWWDLKGYYPSLRRVLTRNSHVSIITVALDLQSDDDYIIVWRNENLTAGISYHLSSTQIVAGVESWWKWSICG</sequence>
<keyword evidence="4" id="KW-1185">Reference proteome</keyword>
<name>A0A6A6I7L1_9PLEO</name>
<dbReference type="OrthoDB" id="8954335at2759"/>
<reference evidence="3" key="1">
    <citation type="journal article" date="2020" name="Stud. Mycol.">
        <title>101 Dothideomycetes genomes: a test case for predicting lifestyles and emergence of pathogens.</title>
        <authorList>
            <person name="Haridas S."/>
            <person name="Albert R."/>
            <person name="Binder M."/>
            <person name="Bloem J."/>
            <person name="Labutti K."/>
            <person name="Salamov A."/>
            <person name="Andreopoulos B."/>
            <person name="Baker S."/>
            <person name="Barry K."/>
            <person name="Bills G."/>
            <person name="Bluhm B."/>
            <person name="Cannon C."/>
            <person name="Castanera R."/>
            <person name="Culley D."/>
            <person name="Daum C."/>
            <person name="Ezra D."/>
            <person name="Gonzalez J."/>
            <person name="Henrissat B."/>
            <person name="Kuo A."/>
            <person name="Liang C."/>
            <person name="Lipzen A."/>
            <person name="Lutzoni F."/>
            <person name="Magnuson J."/>
            <person name="Mondo S."/>
            <person name="Nolan M."/>
            <person name="Ohm R."/>
            <person name="Pangilinan J."/>
            <person name="Park H.-J."/>
            <person name="Ramirez L."/>
            <person name="Alfaro M."/>
            <person name="Sun H."/>
            <person name="Tritt A."/>
            <person name="Yoshinaga Y."/>
            <person name="Zwiers L.-H."/>
            <person name="Turgeon B."/>
            <person name="Goodwin S."/>
            <person name="Spatafora J."/>
            <person name="Crous P."/>
            <person name="Grigoriev I."/>
        </authorList>
    </citation>
    <scope>NUCLEOTIDE SEQUENCE</scope>
    <source>
        <strain evidence="3">CBS 122368</strain>
    </source>
</reference>
<dbReference type="Proteomes" id="UP000800094">
    <property type="component" value="Unassembled WGS sequence"/>
</dbReference>
<dbReference type="InterPro" id="IPR006073">
    <property type="entry name" value="GTP-bd"/>
</dbReference>
<dbReference type="SUPFAM" id="SSF52540">
    <property type="entry name" value="P-loop containing nucleoside triphosphate hydrolases"/>
    <property type="match status" value="1"/>
</dbReference>
<dbReference type="EMBL" id="ML987199">
    <property type="protein sequence ID" value="KAF2246287.1"/>
    <property type="molecule type" value="Genomic_DNA"/>
</dbReference>
<evidence type="ECO:0000313" key="3">
    <source>
        <dbReference type="EMBL" id="KAF2246287.1"/>
    </source>
</evidence>
<feature type="compositionally biased region" description="Polar residues" evidence="1">
    <location>
        <begin position="1"/>
        <end position="20"/>
    </location>
</feature>
<gene>
    <name evidence="3" type="ORF">BU26DRAFT_65546</name>
</gene>
<dbReference type="CDD" id="cd00882">
    <property type="entry name" value="Ras_like_GTPase"/>
    <property type="match status" value="1"/>
</dbReference>
<dbReference type="InterPro" id="IPR027417">
    <property type="entry name" value="P-loop_NTPase"/>
</dbReference>
<dbReference type="Gene3D" id="3.40.50.300">
    <property type="entry name" value="P-loop containing nucleotide triphosphate hydrolases"/>
    <property type="match status" value="1"/>
</dbReference>